<feature type="transmembrane region" description="Helical" evidence="1">
    <location>
        <begin position="6"/>
        <end position="26"/>
    </location>
</feature>
<dbReference type="WBParaSite" id="MBELARI_LOCUS2203">
    <property type="protein sequence ID" value="MBELARI_LOCUS2203"/>
    <property type="gene ID" value="MBELARI_LOCUS2203"/>
</dbReference>
<organism evidence="3 4">
    <name type="scientific">Mesorhabditis belari</name>
    <dbReference type="NCBI Taxonomy" id="2138241"/>
    <lineage>
        <taxon>Eukaryota</taxon>
        <taxon>Metazoa</taxon>
        <taxon>Ecdysozoa</taxon>
        <taxon>Nematoda</taxon>
        <taxon>Chromadorea</taxon>
        <taxon>Rhabditida</taxon>
        <taxon>Rhabditina</taxon>
        <taxon>Rhabditomorpha</taxon>
        <taxon>Rhabditoidea</taxon>
        <taxon>Rhabditidae</taxon>
        <taxon>Mesorhabditinae</taxon>
        <taxon>Mesorhabditis</taxon>
    </lineage>
</organism>
<proteinExistence type="predicted"/>
<evidence type="ECO:0000259" key="2">
    <source>
        <dbReference type="Pfam" id="PF02931"/>
    </source>
</evidence>
<dbReference type="GO" id="GO:0005230">
    <property type="term" value="F:extracellular ligand-gated monoatomic ion channel activity"/>
    <property type="evidence" value="ECO:0007669"/>
    <property type="project" value="InterPro"/>
</dbReference>
<keyword evidence="1" id="KW-0812">Transmembrane</keyword>
<dbReference type="GO" id="GO:0016020">
    <property type="term" value="C:membrane"/>
    <property type="evidence" value="ECO:0007669"/>
    <property type="project" value="InterPro"/>
</dbReference>
<dbReference type="AlphaFoldDB" id="A0AAF3F5M2"/>
<dbReference type="InterPro" id="IPR006202">
    <property type="entry name" value="Neur_chan_lig-bd"/>
</dbReference>
<dbReference type="Pfam" id="PF02931">
    <property type="entry name" value="Neur_chan_LBD"/>
    <property type="match status" value="1"/>
</dbReference>
<accession>A0AAF3F5M2</accession>
<dbReference type="SUPFAM" id="SSF63712">
    <property type="entry name" value="Nicotinic receptor ligand binding domain-like"/>
    <property type="match status" value="1"/>
</dbReference>
<feature type="domain" description="Neurotransmitter-gated ion-channel ligand-binding" evidence="2">
    <location>
        <begin position="97"/>
        <end position="185"/>
    </location>
</feature>
<keyword evidence="1" id="KW-1133">Transmembrane helix</keyword>
<dbReference type="Gene3D" id="2.70.170.10">
    <property type="entry name" value="Neurotransmitter-gated ion-channel ligand-binding domain"/>
    <property type="match status" value="1"/>
</dbReference>
<evidence type="ECO:0000313" key="3">
    <source>
        <dbReference type="Proteomes" id="UP000887575"/>
    </source>
</evidence>
<keyword evidence="3" id="KW-1185">Reference proteome</keyword>
<evidence type="ECO:0000313" key="4">
    <source>
        <dbReference type="WBParaSite" id="MBELARI_LOCUS2203"/>
    </source>
</evidence>
<reference evidence="4" key="1">
    <citation type="submission" date="2024-02" db="UniProtKB">
        <authorList>
            <consortium name="WormBaseParasite"/>
        </authorList>
    </citation>
    <scope>IDENTIFICATION</scope>
</reference>
<sequence>MQIDHLFFTFHFFHLLIFFTLFYQTTAQFDPDCKWRDNVTSVDEIAHHKYQVLEDCLYYKLSRDADKLQNKGNALMLLPPTVAAGETLDLEVMDVVLRQLWINEVFKEMNMNGFINLSWKDRRLRWDLGDYKTDNLNIKSFGKIWVPDINSEKYQTASSSSDYTAYQGINAKYTGNLTARLEFRYQTLLLFRSPINSLPKYYIKYFLIGAQNGLNVENLRSNWHIVDSWVKKTNQDGDIKAEQLEICGQQGENRRLFQSNCSFQSPFPALLLIIAPFFGKFKEQ</sequence>
<keyword evidence="1" id="KW-0472">Membrane</keyword>
<name>A0AAF3F5M2_9BILA</name>
<evidence type="ECO:0000256" key="1">
    <source>
        <dbReference type="SAM" id="Phobius"/>
    </source>
</evidence>
<protein>
    <recommendedName>
        <fullName evidence="2">Neurotransmitter-gated ion-channel ligand-binding domain-containing protein</fullName>
    </recommendedName>
</protein>
<dbReference type="Proteomes" id="UP000887575">
    <property type="component" value="Unassembled WGS sequence"/>
</dbReference>
<dbReference type="InterPro" id="IPR036734">
    <property type="entry name" value="Neur_chan_lig-bd_sf"/>
</dbReference>